<feature type="domain" description="AMP-binding enzyme C-terminal" evidence="2">
    <location>
        <begin position="325"/>
        <end position="398"/>
    </location>
</feature>
<dbReference type="Proteomes" id="UP000198977">
    <property type="component" value="Unassembled WGS sequence"/>
</dbReference>
<proteinExistence type="predicted"/>
<dbReference type="STRING" id="74348.SAMN04488523_11075"/>
<dbReference type="PANTHER" id="PTHR43767">
    <property type="entry name" value="LONG-CHAIN-FATTY-ACID--COA LIGASE"/>
    <property type="match status" value="1"/>
</dbReference>
<dbReference type="AlphaFoldDB" id="A0A1I2D803"/>
<dbReference type="Pfam" id="PF00501">
    <property type="entry name" value="AMP-binding"/>
    <property type="match status" value="1"/>
</dbReference>
<dbReference type="OrthoDB" id="9803968at2"/>
<evidence type="ECO:0000259" key="2">
    <source>
        <dbReference type="Pfam" id="PF13193"/>
    </source>
</evidence>
<dbReference type="InterPro" id="IPR045851">
    <property type="entry name" value="AMP-bd_C_sf"/>
</dbReference>
<accession>A0A1I2D803</accession>
<organism evidence="3 4">
    <name type="scientific">Sulfitobacter brevis</name>
    <dbReference type="NCBI Taxonomy" id="74348"/>
    <lineage>
        <taxon>Bacteria</taxon>
        <taxon>Pseudomonadati</taxon>
        <taxon>Pseudomonadota</taxon>
        <taxon>Alphaproteobacteria</taxon>
        <taxon>Rhodobacterales</taxon>
        <taxon>Roseobacteraceae</taxon>
        <taxon>Sulfitobacter</taxon>
    </lineage>
</organism>
<dbReference type="Gene3D" id="3.40.50.12780">
    <property type="entry name" value="N-terminal domain of ligase-like"/>
    <property type="match status" value="1"/>
</dbReference>
<dbReference type="EMBL" id="FOMW01000010">
    <property type="protein sequence ID" value="SFE76634.1"/>
    <property type="molecule type" value="Genomic_DNA"/>
</dbReference>
<feature type="domain" description="AMP-dependent synthetase/ligase" evidence="1">
    <location>
        <begin position="77"/>
        <end position="274"/>
    </location>
</feature>
<name>A0A1I2D803_9RHOB</name>
<keyword evidence="4" id="KW-1185">Reference proteome</keyword>
<dbReference type="InterPro" id="IPR042099">
    <property type="entry name" value="ANL_N_sf"/>
</dbReference>
<gene>
    <name evidence="3" type="ORF">SAMN04488523_11075</name>
</gene>
<dbReference type="InterPro" id="IPR000873">
    <property type="entry name" value="AMP-dep_synth/lig_dom"/>
</dbReference>
<dbReference type="InterPro" id="IPR020845">
    <property type="entry name" value="AMP-binding_CS"/>
</dbReference>
<dbReference type="SUPFAM" id="SSF56801">
    <property type="entry name" value="Acetyl-CoA synthetase-like"/>
    <property type="match status" value="1"/>
</dbReference>
<dbReference type="Pfam" id="PF13193">
    <property type="entry name" value="AMP-binding_C"/>
    <property type="match status" value="1"/>
</dbReference>
<sequence length="412" mass="43403">MTATGCFHWHQRAAAFVGGVPLARPAQQPAADRLHAIDAQDDLAAMTALGALLGDGTAFCVAEGALASDLQAQRGDFLTLSGGSTGAPKAIRRSQASWIASFQINAARFGLNAEDSTAVLGRLTHSLSLYAVLEGLHLGLDVHLLAGLAAAKQRAALRDAGVSILYATPTQLRVLAQGAGLRPLAAMRLVLCGGGHLDAATRTATQALCPNAVLHEFYGSAETSFITLADSATPSGSVGRAYPLVEIEIRDSAGNLSRDTGEVWVRSPYLFKGYALGSSLDTRWDGDALSVGEIGRLDDTGFLWLTGRRSRMVTISDQNVFPEAIEATIAAFPDVTDCAVLPVPDRLRGHRLVAVIAGAADPLRDAAILDACRRRHGALISPQRLRHVDPFPVLPSGKPDLAALARWLEASE</sequence>
<reference evidence="3 4" key="1">
    <citation type="submission" date="2016-10" db="EMBL/GenBank/DDBJ databases">
        <authorList>
            <person name="de Groot N.N."/>
        </authorList>
    </citation>
    <scope>NUCLEOTIDE SEQUENCE [LARGE SCALE GENOMIC DNA]</scope>
    <source>
        <strain evidence="3 4">DSM 11443</strain>
    </source>
</reference>
<evidence type="ECO:0000313" key="3">
    <source>
        <dbReference type="EMBL" id="SFE76634.1"/>
    </source>
</evidence>
<dbReference type="PANTHER" id="PTHR43767:SF1">
    <property type="entry name" value="NONRIBOSOMAL PEPTIDE SYNTHASE PES1 (EUROFUNG)-RELATED"/>
    <property type="match status" value="1"/>
</dbReference>
<evidence type="ECO:0000313" key="4">
    <source>
        <dbReference type="Proteomes" id="UP000198977"/>
    </source>
</evidence>
<dbReference type="GO" id="GO:0016878">
    <property type="term" value="F:acid-thiol ligase activity"/>
    <property type="evidence" value="ECO:0007669"/>
    <property type="project" value="UniProtKB-ARBA"/>
</dbReference>
<dbReference type="InterPro" id="IPR050237">
    <property type="entry name" value="ATP-dep_AMP-bd_enzyme"/>
</dbReference>
<dbReference type="PROSITE" id="PS00455">
    <property type="entry name" value="AMP_BINDING"/>
    <property type="match status" value="1"/>
</dbReference>
<dbReference type="Gene3D" id="3.30.300.30">
    <property type="match status" value="1"/>
</dbReference>
<evidence type="ECO:0000259" key="1">
    <source>
        <dbReference type="Pfam" id="PF00501"/>
    </source>
</evidence>
<dbReference type="RefSeq" id="WP_093924521.1">
    <property type="nucleotide sequence ID" value="NZ_FOMW01000010.1"/>
</dbReference>
<protein>
    <submittedName>
        <fullName evidence="3">Long-chain acyl-CoA synthetase</fullName>
    </submittedName>
</protein>
<dbReference type="InterPro" id="IPR025110">
    <property type="entry name" value="AMP-bd_C"/>
</dbReference>